<dbReference type="EMBL" id="FOAW01000001">
    <property type="protein sequence ID" value="SEK29428.1"/>
    <property type="molecule type" value="Genomic_DNA"/>
</dbReference>
<dbReference type="InterPro" id="IPR006336">
    <property type="entry name" value="GCS2"/>
</dbReference>
<dbReference type="GO" id="GO:0004357">
    <property type="term" value="F:glutamate-cysteine ligase activity"/>
    <property type="evidence" value="ECO:0007669"/>
    <property type="project" value="UniProtKB-EC"/>
</dbReference>
<dbReference type="PANTHER" id="PTHR36510:SF1">
    <property type="entry name" value="GLUTAMATE--CYSTEINE LIGASE 2-RELATED"/>
    <property type="match status" value="1"/>
</dbReference>
<dbReference type="AlphaFoldDB" id="A0A1H7FTX5"/>
<name>A0A1H7FTX5_9NOCA</name>
<dbReference type="GO" id="GO:0005524">
    <property type="term" value="F:ATP binding"/>
    <property type="evidence" value="ECO:0007669"/>
    <property type="project" value="UniProtKB-KW"/>
</dbReference>
<dbReference type="SUPFAM" id="SSF55931">
    <property type="entry name" value="Glutamine synthetase/guanido kinase"/>
    <property type="match status" value="1"/>
</dbReference>
<protein>
    <recommendedName>
        <fullName evidence="5">Putative glutamate--cysteine ligase 2</fullName>
        <ecNumber evidence="5">6.3.2.2</ecNumber>
    </recommendedName>
    <alternativeName>
        <fullName evidence="5">Gamma-glutamylcysteine synthetase 2</fullName>
        <shortName evidence="5">GCS 2</shortName>
        <shortName evidence="5">Gamma-GCS 2</shortName>
    </alternativeName>
</protein>
<evidence type="ECO:0000313" key="7">
    <source>
        <dbReference type="Proteomes" id="UP000198677"/>
    </source>
</evidence>
<dbReference type="InterPro" id="IPR014746">
    <property type="entry name" value="Gln_synth/guanido_kin_cat_dom"/>
</dbReference>
<dbReference type="NCBIfam" id="TIGR02050">
    <property type="entry name" value="gshA_cyan_rel"/>
    <property type="match status" value="1"/>
</dbReference>
<evidence type="ECO:0000256" key="5">
    <source>
        <dbReference type="HAMAP-Rule" id="MF_01609"/>
    </source>
</evidence>
<comment type="catalytic activity">
    <reaction evidence="4 5">
        <text>L-cysteine + L-glutamate + ATP = gamma-L-glutamyl-L-cysteine + ADP + phosphate + H(+)</text>
        <dbReference type="Rhea" id="RHEA:13285"/>
        <dbReference type="ChEBI" id="CHEBI:15378"/>
        <dbReference type="ChEBI" id="CHEBI:29985"/>
        <dbReference type="ChEBI" id="CHEBI:30616"/>
        <dbReference type="ChEBI" id="CHEBI:35235"/>
        <dbReference type="ChEBI" id="CHEBI:43474"/>
        <dbReference type="ChEBI" id="CHEBI:58173"/>
        <dbReference type="ChEBI" id="CHEBI:456216"/>
        <dbReference type="EC" id="6.3.2.2"/>
    </reaction>
</comment>
<dbReference type="Pfam" id="PF04107">
    <property type="entry name" value="GCS2"/>
    <property type="match status" value="1"/>
</dbReference>
<dbReference type="GO" id="GO:0042398">
    <property type="term" value="P:modified amino acid biosynthetic process"/>
    <property type="evidence" value="ECO:0007669"/>
    <property type="project" value="InterPro"/>
</dbReference>
<dbReference type="RefSeq" id="WP_072752650.1">
    <property type="nucleotide sequence ID" value="NZ_FOAW01000001.1"/>
</dbReference>
<dbReference type="HAMAP" id="MF_01609">
    <property type="entry name" value="Glu_cys_ligase_2"/>
    <property type="match status" value="1"/>
</dbReference>
<dbReference type="NCBIfam" id="NF010041">
    <property type="entry name" value="PRK13517.1-1"/>
    <property type="match status" value="1"/>
</dbReference>
<comment type="function">
    <text evidence="5">ATP-dependent carboxylate-amine ligase which exhibits weak glutamate--cysteine ligase activity.</text>
</comment>
<organism evidence="6 7">
    <name type="scientific">Rhodococcus maanshanensis</name>
    <dbReference type="NCBI Taxonomy" id="183556"/>
    <lineage>
        <taxon>Bacteria</taxon>
        <taxon>Bacillati</taxon>
        <taxon>Actinomycetota</taxon>
        <taxon>Actinomycetes</taxon>
        <taxon>Mycobacteriales</taxon>
        <taxon>Nocardiaceae</taxon>
        <taxon>Rhodococcus</taxon>
    </lineage>
</organism>
<evidence type="ECO:0000256" key="2">
    <source>
        <dbReference type="ARBA" id="ARBA00022741"/>
    </source>
</evidence>
<evidence type="ECO:0000256" key="4">
    <source>
        <dbReference type="ARBA" id="ARBA00048819"/>
    </source>
</evidence>
<dbReference type="Proteomes" id="UP000198677">
    <property type="component" value="Unassembled WGS sequence"/>
</dbReference>
<comment type="similarity">
    <text evidence="5">Belongs to the glutamate--cysteine ligase type 2 family. YbdK subfamily.</text>
</comment>
<dbReference type="EC" id="6.3.2.2" evidence="5"/>
<dbReference type="PANTHER" id="PTHR36510">
    <property type="entry name" value="GLUTAMATE--CYSTEINE LIGASE 2-RELATED"/>
    <property type="match status" value="1"/>
</dbReference>
<keyword evidence="7" id="KW-1185">Reference proteome</keyword>
<reference evidence="7" key="1">
    <citation type="submission" date="2016-10" db="EMBL/GenBank/DDBJ databases">
        <authorList>
            <person name="Varghese N."/>
            <person name="Submissions S."/>
        </authorList>
    </citation>
    <scope>NUCLEOTIDE SEQUENCE [LARGE SCALE GENOMIC DNA]</scope>
    <source>
        <strain evidence="7">DSM 44675</strain>
    </source>
</reference>
<proteinExistence type="inferred from homology"/>
<dbReference type="InterPro" id="IPR011793">
    <property type="entry name" value="YbdK"/>
</dbReference>
<sequence length="382" mass="41871">MGSDQRESGMNFPVYPSVGVEEEFLLVDPATGQPQMRNAEVVSTATELGVPLQLELSQCQVETNSPVCWDSQGLRRHLLAMRATAADAAARNGSRLLAAGTPPLGPSRMPVSDSERYRRMARRFGTLALEQGICGCHVHVDVHDRETGVQVCNHVRSWLPALLALSANSPLHRGADSGYSSWRTILWSRWPVSGPPPLFASAERYDSFVAMLVDSGSLLDERMIYWDIRPSSHLPTVEVRVGDVMPTVDQTVLLATLVRALVMTATRSVERGDMPPDVGLETLRVANWIAARDGLTGEGLDPRTSSPVPYARQLELLLDHVHDALDELGEFPWVESALKHQLAHGNGAVWQRRRLASSHSVEEVVRSATERTLLSCGPQPAT</sequence>
<evidence type="ECO:0000313" key="6">
    <source>
        <dbReference type="EMBL" id="SEK29428.1"/>
    </source>
</evidence>
<gene>
    <name evidence="6" type="ORF">SAMN05444583_101283</name>
</gene>
<evidence type="ECO:0000256" key="1">
    <source>
        <dbReference type="ARBA" id="ARBA00022598"/>
    </source>
</evidence>
<accession>A0A1H7FTX5</accession>
<keyword evidence="1 5" id="KW-0436">Ligase</keyword>
<evidence type="ECO:0000256" key="3">
    <source>
        <dbReference type="ARBA" id="ARBA00022840"/>
    </source>
</evidence>
<keyword evidence="2 5" id="KW-0547">Nucleotide-binding</keyword>
<keyword evidence="3 5" id="KW-0067">ATP-binding</keyword>
<dbReference type="Gene3D" id="3.30.590.20">
    <property type="match status" value="1"/>
</dbReference>
<dbReference type="InterPro" id="IPR050141">
    <property type="entry name" value="GCL_type2/YbdK_subfam"/>
</dbReference>